<organism evidence="2 3">
    <name type="scientific">Amaricoccus solimangrovi</name>
    <dbReference type="NCBI Taxonomy" id="2589815"/>
    <lineage>
        <taxon>Bacteria</taxon>
        <taxon>Pseudomonadati</taxon>
        <taxon>Pseudomonadota</taxon>
        <taxon>Alphaproteobacteria</taxon>
        <taxon>Rhodobacterales</taxon>
        <taxon>Paracoccaceae</taxon>
        <taxon>Amaricoccus</taxon>
    </lineage>
</organism>
<comment type="caution">
    <text evidence="2">The sequence shown here is derived from an EMBL/GenBank/DDBJ whole genome shotgun (WGS) entry which is preliminary data.</text>
</comment>
<feature type="compositionally biased region" description="Basic and acidic residues" evidence="1">
    <location>
        <begin position="1"/>
        <end position="15"/>
    </location>
</feature>
<accession>A0A501WNI2</accession>
<evidence type="ECO:0000256" key="1">
    <source>
        <dbReference type="SAM" id="MobiDB-lite"/>
    </source>
</evidence>
<dbReference type="RefSeq" id="WP_140455277.1">
    <property type="nucleotide sequence ID" value="NZ_VFRP01000019.1"/>
</dbReference>
<reference evidence="2 3" key="1">
    <citation type="submission" date="2019-06" db="EMBL/GenBank/DDBJ databases">
        <title>A novel bacterium of genus Amaricoccus, isolated from marine sediment.</title>
        <authorList>
            <person name="Huang H."/>
            <person name="Mo K."/>
            <person name="Hu Y."/>
        </authorList>
    </citation>
    <scope>NUCLEOTIDE SEQUENCE [LARGE SCALE GENOMIC DNA]</scope>
    <source>
        <strain evidence="2 3">HB172011</strain>
    </source>
</reference>
<proteinExistence type="predicted"/>
<keyword evidence="3" id="KW-1185">Reference proteome</keyword>
<evidence type="ECO:0000313" key="3">
    <source>
        <dbReference type="Proteomes" id="UP000319255"/>
    </source>
</evidence>
<protein>
    <submittedName>
        <fullName evidence="2">Glycosyltransferase</fullName>
    </submittedName>
</protein>
<dbReference type="Gene3D" id="3.40.50.2000">
    <property type="entry name" value="Glycogen Phosphorylase B"/>
    <property type="match status" value="1"/>
</dbReference>
<sequence length="398" mass="42894">MGADAPRDPASDRAPGRATRPVGFAANAPDPARSRSARRRGRPEVAIVVDPRFPGGTAGAVAAEIAALAPHATIEVHALRTRMFRERPVNPRLAATLEALGLTLVEDAPVIRAETIVLHNPSSLKRDRGLAPRLSAARAFVVCHENFLRPGGAEGFDVGHCLGQIEAGLACGTPILAPISPWNREGVLGWQTRETEAPGADWPVAPLDWFNVIDLAATAPSEAPRDRRGRHSRPGFEKFPPFERLRAQFPAHAESCAILGADNLMGGAGTPEHWRLMRFGAMEPARFLSEIDFFVYFTNPLWQESFGRVIAEAIAAGKVVITDPGTAAAFGPAVIADPEEGRGENLDRIIAEFVADPARYRSFARAAQTSLARFRPEVFARQFLSLIDMPATAPHAAL</sequence>
<dbReference type="GO" id="GO:0016740">
    <property type="term" value="F:transferase activity"/>
    <property type="evidence" value="ECO:0007669"/>
    <property type="project" value="UniProtKB-KW"/>
</dbReference>
<feature type="region of interest" description="Disordered" evidence="1">
    <location>
        <begin position="1"/>
        <end position="43"/>
    </location>
</feature>
<gene>
    <name evidence="2" type="ORF">FJM51_16695</name>
</gene>
<dbReference type="OrthoDB" id="8549922at2"/>
<dbReference type="AlphaFoldDB" id="A0A501WNI2"/>
<dbReference type="EMBL" id="VFRP01000019">
    <property type="protein sequence ID" value="TPE48847.1"/>
    <property type="molecule type" value="Genomic_DNA"/>
</dbReference>
<dbReference type="Proteomes" id="UP000319255">
    <property type="component" value="Unassembled WGS sequence"/>
</dbReference>
<evidence type="ECO:0000313" key="2">
    <source>
        <dbReference type="EMBL" id="TPE48847.1"/>
    </source>
</evidence>
<keyword evidence="2" id="KW-0808">Transferase</keyword>
<name>A0A501WNI2_9RHOB</name>
<dbReference type="SUPFAM" id="SSF53756">
    <property type="entry name" value="UDP-Glycosyltransferase/glycogen phosphorylase"/>
    <property type="match status" value="1"/>
</dbReference>